<reference evidence="2 3" key="1">
    <citation type="submission" date="2019-12" db="EMBL/GenBank/DDBJ databases">
        <authorList>
            <person name="Alioto T."/>
            <person name="Alioto T."/>
            <person name="Gomez Garrido J."/>
        </authorList>
    </citation>
    <scope>NUCLEOTIDE SEQUENCE [LARGE SCALE GENOMIC DNA]</scope>
</reference>
<dbReference type="Gramene" id="OE9A114345T1">
    <property type="protein sequence ID" value="OE9A114345C1"/>
    <property type="gene ID" value="OE9A114345"/>
</dbReference>
<protein>
    <submittedName>
        <fullName evidence="2">Uncharacterized protein</fullName>
    </submittedName>
</protein>
<comment type="caution">
    <text evidence="2">The sequence shown here is derived from an EMBL/GenBank/DDBJ whole genome shotgun (WGS) entry which is preliminary data.</text>
</comment>
<sequence length="104" mass="10653">MEWLAPERDVSGPADPAAQQRLHDHACINSSYAENDEFIPSVEGEFIPTDDSDVEYISNTDDVPTADAPAGGEGAGSTSGDGNGAGDGGDAQSYAEPDADVVVP</sequence>
<proteinExistence type="predicted"/>
<dbReference type="EMBL" id="CACTIH010006129">
    <property type="protein sequence ID" value="CAA3004215.1"/>
    <property type="molecule type" value="Genomic_DNA"/>
</dbReference>
<feature type="compositionally biased region" description="Gly residues" evidence="1">
    <location>
        <begin position="71"/>
        <end position="89"/>
    </location>
</feature>
<keyword evidence="3" id="KW-1185">Reference proteome</keyword>
<evidence type="ECO:0000313" key="2">
    <source>
        <dbReference type="EMBL" id="CAA3004215.1"/>
    </source>
</evidence>
<accession>A0A8S0TFR7</accession>
<evidence type="ECO:0000313" key="3">
    <source>
        <dbReference type="Proteomes" id="UP000594638"/>
    </source>
</evidence>
<organism evidence="2 3">
    <name type="scientific">Olea europaea subsp. europaea</name>
    <dbReference type="NCBI Taxonomy" id="158383"/>
    <lineage>
        <taxon>Eukaryota</taxon>
        <taxon>Viridiplantae</taxon>
        <taxon>Streptophyta</taxon>
        <taxon>Embryophyta</taxon>
        <taxon>Tracheophyta</taxon>
        <taxon>Spermatophyta</taxon>
        <taxon>Magnoliopsida</taxon>
        <taxon>eudicotyledons</taxon>
        <taxon>Gunneridae</taxon>
        <taxon>Pentapetalae</taxon>
        <taxon>asterids</taxon>
        <taxon>lamiids</taxon>
        <taxon>Lamiales</taxon>
        <taxon>Oleaceae</taxon>
        <taxon>Oleeae</taxon>
        <taxon>Olea</taxon>
    </lineage>
</organism>
<dbReference type="Proteomes" id="UP000594638">
    <property type="component" value="Unassembled WGS sequence"/>
</dbReference>
<feature type="compositionally biased region" description="Basic and acidic residues" evidence="1">
    <location>
        <begin position="1"/>
        <end position="10"/>
    </location>
</feature>
<name>A0A8S0TFR7_OLEEU</name>
<feature type="region of interest" description="Disordered" evidence="1">
    <location>
        <begin position="39"/>
        <end position="104"/>
    </location>
</feature>
<feature type="region of interest" description="Disordered" evidence="1">
    <location>
        <begin position="1"/>
        <end position="23"/>
    </location>
</feature>
<dbReference type="AlphaFoldDB" id="A0A8S0TFR7"/>
<gene>
    <name evidence="2" type="ORF">OLEA9_A114345</name>
</gene>
<feature type="non-terminal residue" evidence="2">
    <location>
        <position position="104"/>
    </location>
</feature>
<evidence type="ECO:0000256" key="1">
    <source>
        <dbReference type="SAM" id="MobiDB-lite"/>
    </source>
</evidence>